<evidence type="ECO:0000313" key="1">
    <source>
        <dbReference type="EMBL" id="OWR49606.1"/>
    </source>
</evidence>
<dbReference type="KEGG" id="dpl:KGM_205461"/>
<reference evidence="1 2" key="1">
    <citation type="journal article" date="2011" name="Cell">
        <title>The monarch butterfly genome yields insights into long-distance migration.</title>
        <authorList>
            <person name="Zhan S."/>
            <person name="Merlin C."/>
            <person name="Boore J.L."/>
            <person name="Reppert S.M."/>
        </authorList>
    </citation>
    <scope>NUCLEOTIDE SEQUENCE [LARGE SCALE GENOMIC DNA]</scope>
    <source>
        <strain evidence="1">F-2</strain>
    </source>
</reference>
<keyword evidence="2" id="KW-1185">Reference proteome</keyword>
<protein>
    <submittedName>
        <fullName evidence="1">Uncharacterized protein</fullName>
    </submittedName>
</protein>
<evidence type="ECO:0000313" key="2">
    <source>
        <dbReference type="Proteomes" id="UP000007151"/>
    </source>
</evidence>
<dbReference type="EMBL" id="AGBW02009901">
    <property type="protein sequence ID" value="OWR49606.1"/>
    <property type="molecule type" value="Genomic_DNA"/>
</dbReference>
<dbReference type="Proteomes" id="UP000007151">
    <property type="component" value="Unassembled WGS sequence"/>
</dbReference>
<gene>
    <name evidence="1" type="ORF">KGM_205461</name>
</gene>
<accession>A0A212F796</accession>
<sequence length="149" mass="17131">MNRTQRRTKAVLILKILNVVTGILNVMSSIALLYIAMFLISFTKAYGHSWLHPFALTFVFIFIMCASKLSFDFIFIYSVVKERLTVVKLYCYLSVVLLILMTMFLMTVGTETGETNLWIILYSLNISTILLSHFYEQICGTDDETTQKV</sequence>
<name>A0A212F796_DANPL</name>
<organism evidence="1 2">
    <name type="scientific">Danaus plexippus plexippus</name>
    <dbReference type="NCBI Taxonomy" id="278856"/>
    <lineage>
        <taxon>Eukaryota</taxon>
        <taxon>Metazoa</taxon>
        <taxon>Ecdysozoa</taxon>
        <taxon>Arthropoda</taxon>
        <taxon>Hexapoda</taxon>
        <taxon>Insecta</taxon>
        <taxon>Pterygota</taxon>
        <taxon>Neoptera</taxon>
        <taxon>Endopterygota</taxon>
        <taxon>Lepidoptera</taxon>
        <taxon>Glossata</taxon>
        <taxon>Ditrysia</taxon>
        <taxon>Papilionoidea</taxon>
        <taxon>Nymphalidae</taxon>
        <taxon>Danainae</taxon>
        <taxon>Danaini</taxon>
        <taxon>Danaina</taxon>
        <taxon>Danaus</taxon>
        <taxon>Danaus</taxon>
    </lineage>
</organism>
<comment type="caution">
    <text evidence="1">The sequence shown here is derived from an EMBL/GenBank/DDBJ whole genome shotgun (WGS) entry which is preliminary data.</text>
</comment>
<dbReference type="AlphaFoldDB" id="A0A212F796"/>
<proteinExistence type="predicted"/>